<dbReference type="RefSeq" id="WP_035194069.1">
    <property type="nucleotide sequence ID" value="NZ_CCCS020000049.1"/>
</dbReference>
<dbReference type="PANTHER" id="PTHR33525">
    <property type="match status" value="1"/>
</dbReference>
<sequence>MPIEFPKISASKGTQELIVRQAILGRQGEVVGYELFVRDEDDGPLTDPFLSSARVMFKTFSVFNVEQLLGGKPAFINFNNSYFDEESLALFPPKQIIPAFTITEAPSHDFIEKLMNLQKRGFRLALDRFEGVAWQMALLKLMDFVKVDTNTNEPAAWEAWINMVRKANLVSTPALIATRVETQAIARRCFEIGVDYSQGYYFMRPEIVAGRTLTANQRTIFNLLNLLAEENPLSDIEETFRKDPSLSYQLLRYLNSAGLTRGQEIDSIRRALILLGRQPLQRWLTLLLFASQGGHKSPLLVIAATRARLAEMLRERSTLLESHPLALHRSFLVGMLSLLNACLEQPMAGLLDELRLCPEMRAAIMEHQGEDGILLQVIEAAERGDIDVVRDRAASLGFTIADITRMSLESMAWATSLE</sequence>
<protein>
    <submittedName>
        <fullName evidence="3">Diguanylate phosphodiesterase (EAL domain)</fullName>
    </submittedName>
    <submittedName>
        <fullName evidence="2">Putative signal transduction protein containing EAL and modified HD-GYP domains</fullName>
    </submittedName>
</protein>
<dbReference type="PIRSF" id="PIRSF003180">
    <property type="entry name" value="DiGMPpdiest_YuxH"/>
    <property type="match status" value="1"/>
</dbReference>
<dbReference type="PROSITE" id="PS51833">
    <property type="entry name" value="HDOD"/>
    <property type="match status" value="1"/>
</dbReference>
<name>A0A060URB3_9PROT</name>
<evidence type="ECO:0000313" key="3">
    <source>
        <dbReference type="EMBL" id="SMH67523.1"/>
    </source>
</evidence>
<dbReference type="Gene3D" id="1.10.3210.10">
    <property type="entry name" value="Hypothetical protein af1432"/>
    <property type="match status" value="1"/>
</dbReference>
<accession>A0A060URB3</accession>
<organism evidence="2">
    <name type="scientific">Acidithiobacillus ferrivorans</name>
    <dbReference type="NCBI Taxonomy" id="160808"/>
    <lineage>
        <taxon>Bacteria</taxon>
        <taxon>Pseudomonadati</taxon>
        <taxon>Pseudomonadota</taxon>
        <taxon>Acidithiobacillia</taxon>
        <taxon>Acidithiobacillales</taxon>
        <taxon>Acidithiobacillaceae</taxon>
        <taxon>Acidithiobacillus</taxon>
    </lineage>
</organism>
<reference evidence="2" key="1">
    <citation type="submission" date="2014-03" db="EMBL/GenBank/DDBJ databases">
        <authorList>
            <person name="Genoscope - CEA"/>
        </authorList>
    </citation>
    <scope>NUCLEOTIDE SEQUENCE [LARGE SCALE GENOMIC DNA]</scope>
    <source>
        <strain evidence="2">CF27</strain>
    </source>
</reference>
<dbReference type="Proteomes" id="UP000193925">
    <property type="component" value="Chromosome AFERRI"/>
</dbReference>
<gene>
    <name evidence="3" type="ORF">AFERRI_50725</name>
    <name evidence="2" type="ORF">AFERRI_530057</name>
</gene>
<dbReference type="PANTHER" id="PTHR33525:SF4">
    <property type="entry name" value="CYCLIC DI-GMP PHOSPHODIESTERASE CDGJ"/>
    <property type="match status" value="1"/>
</dbReference>
<dbReference type="InterPro" id="IPR052340">
    <property type="entry name" value="RNase_Y/CdgJ"/>
</dbReference>
<dbReference type="Pfam" id="PF08668">
    <property type="entry name" value="HDOD"/>
    <property type="match status" value="1"/>
</dbReference>
<evidence type="ECO:0000259" key="1">
    <source>
        <dbReference type="PROSITE" id="PS51833"/>
    </source>
</evidence>
<dbReference type="Gene3D" id="3.20.20.450">
    <property type="entry name" value="EAL domain"/>
    <property type="match status" value="1"/>
</dbReference>
<dbReference type="AlphaFoldDB" id="A0A060URB3"/>
<reference evidence="2" key="2">
    <citation type="submission" date="2014-07" db="EMBL/GenBank/DDBJ databases">
        <title>Initial genome analysis of the psychrotolerant acidophile Acidithiobacillus ferrivorans CF27: insights into iron and sulfur oxidation pathways and into biofilm formation.</title>
        <authorList>
            <person name="Talla E."/>
            <person name="Hedrich S."/>
            <person name="Mangenot S."/>
            <person name="Ji B."/>
            <person name="Johnson D.B."/>
            <person name="Barbe V."/>
            <person name="Bonnefoy V."/>
        </authorList>
    </citation>
    <scope>NUCLEOTIDE SEQUENCE [LARGE SCALE GENOMIC DNA]</scope>
    <source>
        <strain evidence="2">CF27</strain>
    </source>
</reference>
<feature type="domain" description="HDOD" evidence="1">
    <location>
        <begin position="213"/>
        <end position="402"/>
    </location>
</feature>
<dbReference type="SUPFAM" id="SSF109604">
    <property type="entry name" value="HD-domain/PDEase-like"/>
    <property type="match status" value="1"/>
</dbReference>
<dbReference type="SUPFAM" id="SSF141868">
    <property type="entry name" value="EAL domain-like"/>
    <property type="match status" value="1"/>
</dbReference>
<keyword evidence="4" id="KW-1185">Reference proteome</keyword>
<dbReference type="InterPro" id="IPR014408">
    <property type="entry name" value="dGMP_Pdiesterase_EAL/HD-GYP"/>
</dbReference>
<evidence type="ECO:0000313" key="2">
    <source>
        <dbReference type="EMBL" id="CDQ11162.1"/>
    </source>
</evidence>
<dbReference type="InterPro" id="IPR035919">
    <property type="entry name" value="EAL_sf"/>
</dbReference>
<dbReference type="EMBL" id="LT841305">
    <property type="protein sequence ID" value="SMH67523.1"/>
    <property type="molecule type" value="Genomic_DNA"/>
</dbReference>
<dbReference type="EMBL" id="CCCS020000049">
    <property type="protein sequence ID" value="CDQ11162.1"/>
    <property type="molecule type" value="Genomic_DNA"/>
</dbReference>
<reference evidence="3 4" key="3">
    <citation type="submission" date="2017-03" db="EMBL/GenBank/DDBJ databases">
        <authorList>
            <person name="Regsiter A."/>
            <person name="William W."/>
        </authorList>
    </citation>
    <scope>NUCLEOTIDE SEQUENCE [LARGE SCALE GENOMIC DNA]</scope>
    <source>
        <strain evidence="3">PRJEB5721</strain>
    </source>
</reference>
<proteinExistence type="predicted"/>
<dbReference type="InterPro" id="IPR013976">
    <property type="entry name" value="HDOD"/>
</dbReference>
<evidence type="ECO:0000313" key="4">
    <source>
        <dbReference type="Proteomes" id="UP000193925"/>
    </source>
</evidence>